<dbReference type="GO" id="GO:0005829">
    <property type="term" value="C:cytosol"/>
    <property type="evidence" value="ECO:0007669"/>
    <property type="project" value="TreeGrafter"/>
</dbReference>
<keyword evidence="3" id="KW-0862">Zinc</keyword>
<keyword evidence="4" id="KW-1185">Reference proteome</keyword>
<dbReference type="PANTHER" id="PTHR43880">
    <property type="entry name" value="ALCOHOL DEHYDROGENASE"/>
    <property type="match status" value="1"/>
</dbReference>
<dbReference type="RefSeq" id="XP_018486815.2">
    <property type="nucleotide sequence ID" value="XM_018631313.2"/>
</dbReference>
<reference evidence="4" key="1">
    <citation type="journal article" date="2019" name="Database">
        <title>The radish genome database (RadishGD): an integrated information resource for radish genomics.</title>
        <authorList>
            <person name="Yu H.J."/>
            <person name="Baek S."/>
            <person name="Lee Y.J."/>
            <person name="Cho A."/>
            <person name="Mun J.H."/>
        </authorList>
    </citation>
    <scope>NUCLEOTIDE SEQUENCE [LARGE SCALE GENOMIC DNA]</scope>
    <source>
        <strain evidence="4">cv. WK10039</strain>
    </source>
</reference>
<dbReference type="Gene3D" id="3.90.180.10">
    <property type="entry name" value="Medium-chain alcohol dehydrogenases, catalytic domain"/>
    <property type="match status" value="1"/>
</dbReference>
<evidence type="ECO:0000256" key="2">
    <source>
        <dbReference type="ARBA" id="ARBA00022723"/>
    </source>
</evidence>
<name>A0A6J0NQS5_RAPSA</name>
<dbReference type="InterPro" id="IPR011032">
    <property type="entry name" value="GroES-like_sf"/>
</dbReference>
<dbReference type="KEGG" id="rsz:108857330"/>
<dbReference type="Proteomes" id="UP000504610">
    <property type="component" value="Chromosome 1"/>
</dbReference>
<dbReference type="GO" id="GO:0046294">
    <property type="term" value="P:formaldehyde catabolic process"/>
    <property type="evidence" value="ECO:0007669"/>
    <property type="project" value="TreeGrafter"/>
</dbReference>
<dbReference type="AlphaFoldDB" id="A0A6J0NQS5"/>
<protein>
    <submittedName>
        <fullName evidence="5">Alcohol dehydrogenase-like 3</fullName>
    </submittedName>
</protein>
<evidence type="ECO:0000256" key="1">
    <source>
        <dbReference type="ARBA" id="ARBA00011738"/>
    </source>
</evidence>
<evidence type="ECO:0000256" key="3">
    <source>
        <dbReference type="ARBA" id="ARBA00022833"/>
    </source>
</evidence>
<dbReference type="GeneID" id="108857330"/>
<gene>
    <name evidence="5" type="primary">LOC108857330</name>
</gene>
<accession>A0A6J0NQS5</accession>
<dbReference type="SUPFAM" id="SSF51735">
    <property type="entry name" value="NAD(P)-binding Rossmann-fold domains"/>
    <property type="match status" value="1"/>
</dbReference>
<dbReference type="GO" id="GO:0008270">
    <property type="term" value="F:zinc ion binding"/>
    <property type="evidence" value="ECO:0007669"/>
    <property type="project" value="TreeGrafter"/>
</dbReference>
<dbReference type="PANTHER" id="PTHR43880:SF39">
    <property type="entry name" value="ALCOHOL DEHYDROGENASE-LIKE 3"/>
    <property type="match status" value="1"/>
</dbReference>
<proteinExistence type="predicted"/>
<reference evidence="5" key="2">
    <citation type="submission" date="2025-08" db="UniProtKB">
        <authorList>
            <consortium name="RefSeq"/>
        </authorList>
    </citation>
    <scope>IDENTIFICATION</scope>
    <source>
        <tissue evidence="5">Leaf</tissue>
    </source>
</reference>
<dbReference type="SUPFAM" id="SSF50129">
    <property type="entry name" value="GroES-like"/>
    <property type="match status" value="1"/>
</dbReference>
<organism evidence="4 5">
    <name type="scientific">Raphanus sativus</name>
    <name type="common">Radish</name>
    <name type="synonym">Raphanus raphanistrum var. sativus</name>
    <dbReference type="NCBI Taxonomy" id="3726"/>
    <lineage>
        <taxon>Eukaryota</taxon>
        <taxon>Viridiplantae</taxon>
        <taxon>Streptophyta</taxon>
        <taxon>Embryophyta</taxon>
        <taxon>Tracheophyta</taxon>
        <taxon>Spermatophyta</taxon>
        <taxon>Magnoliopsida</taxon>
        <taxon>eudicotyledons</taxon>
        <taxon>Gunneridae</taxon>
        <taxon>Pentapetalae</taxon>
        <taxon>rosids</taxon>
        <taxon>malvids</taxon>
        <taxon>Brassicales</taxon>
        <taxon>Brassicaceae</taxon>
        <taxon>Brassiceae</taxon>
        <taxon>Raphanus</taxon>
    </lineage>
</organism>
<dbReference type="GO" id="GO:0051903">
    <property type="term" value="F:S-(hydroxymethyl)glutathione dehydrogenase [NAD(P)+] activity"/>
    <property type="evidence" value="ECO:0007669"/>
    <property type="project" value="TreeGrafter"/>
</dbReference>
<comment type="subunit">
    <text evidence="1">Homodimer.</text>
</comment>
<evidence type="ECO:0000313" key="4">
    <source>
        <dbReference type="Proteomes" id="UP000504610"/>
    </source>
</evidence>
<keyword evidence="2" id="KW-0479">Metal-binding</keyword>
<sequence>MVSDGGTRFSTTTNKDCGSCQSQHIYHFLNTSTFTEYTVLDSGCVLKIDPNAPLKQMSLLSCGVSTGVGAAWNTAKVKEGTTTAVFGLGSAGLALRKVQEQEELLRSLVLMLMLPSLRKCWGSTVLVGIYATPRTLPLHPMELFDGRKITGSVFGGFKPKSQLPSFAQQCMKGVLILFL</sequence>
<evidence type="ECO:0000313" key="5">
    <source>
        <dbReference type="RefSeq" id="XP_018486815.2"/>
    </source>
</evidence>
<dbReference type="InterPro" id="IPR036291">
    <property type="entry name" value="NAD(P)-bd_dom_sf"/>
</dbReference>
<dbReference type="OrthoDB" id="417550at2759"/>